<sequence>MALTTAVALPGTASAAPSGQGDPAIAAALLRIAEGKSSPTDIALIASKPEIAKLVADPSKTTIDRTTSPGLDSLLADRKAGVTPQGVVINGEEICGNWIEVTITVRTLLGFVLYKWMAHYGFCIDFQVGVVSRWDAYYDRLSEVDPTIVATAPATTWSSPMPNSPAVRGSQRHLQQCVLTYGCWANHYPWSEVWVWGTGSWGWRWGA</sequence>
<dbReference type="AlphaFoldDB" id="A0A8J3Q3C5"/>
<proteinExistence type="predicted"/>
<dbReference type="Proteomes" id="UP000612899">
    <property type="component" value="Unassembled WGS sequence"/>
</dbReference>
<gene>
    <name evidence="1" type="ORF">Rhe02_07710</name>
</gene>
<accession>A0A8J3Q3C5</accession>
<comment type="caution">
    <text evidence="1">The sequence shown here is derived from an EMBL/GenBank/DDBJ whole genome shotgun (WGS) entry which is preliminary data.</text>
</comment>
<name>A0A8J3Q3C5_9ACTN</name>
<evidence type="ECO:0000313" key="1">
    <source>
        <dbReference type="EMBL" id="GIH02704.1"/>
    </source>
</evidence>
<keyword evidence="2" id="KW-1185">Reference proteome</keyword>
<dbReference type="EMBL" id="BONY01000003">
    <property type="protein sequence ID" value="GIH02704.1"/>
    <property type="molecule type" value="Genomic_DNA"/>
</dbReference>
<protein>
    <submittedName>
        <fullName evidence="1">Uncharacterized protein</fullName>
    </submittedName>
</protein>
<reference evidence="1" key="1">
    <citation type="submission" date="2021-01" db="EMBL/GenBank/DDBJ databases">
        <title>Whole genome shotgun sequence of Rhizocola hellebori NBRC 109834.</title>
        <authorList>
            <person name="Komaki H."/>
            <person name="Tamura T."/>
        </authorList>
    </citation>
    <scope>NUCLEOTIDE SEQUENCE</scope>
    <source>
        <strain evidence="1">NBRC 109834</strain>
    </source>
</reference>
<evidence type="ECO:0000313" key="2">
    <source>
        <dbReference type="Proteomes" id="UP000612899"/>
    </source>
</evidence>
<organism evidence="1 2">
    <name type="scientific">Rhizocola hellebori</name>
    <dbReference type="NCBI Taxonomy" id="1392758"/>
    <lineage>
        <taxon>Bacteria</taxon>
        <taxon>Bacillati</taxon>
        <taxon>Actinomycetota</taxon>
        <taxon>Actinomycetes</taxon>
        <taxon>Micromonosporales</taxon>
        <taxon>Micromonosporaceae</taxon>
        <taxon>Rhizocola</taxon>
    </lineage>
</organism>